<evidence type="ECO:0000259" key="4">
    <source>
        <dbReference type="PROSITE" id="PS51084"/>
    </source>
</evidence>
<dbReference type="Gene3D" id="3.30.428.10">
    <property type="entry name" value="HIT-like"/>
    <property type="match status" value="1"/>
</dbReference>
<evidence type="ECO:0000256" key="1">
    <source>
        <dbReference type="PIRSR" id="PIRSR601310-1"/>
    </source>
</evidence>
<dbReference type="STRING" id="1123309.GCA_000377005_00207"/>
<dbReference type="PANTHER" id="PTHR46648:SF1">
    <property type="entry name" value="ADENOSINE 5'-MONOPHOSPHORAMIDASE HNT1"/>
    <property type="match status" value="1"/>
</dbReference>
<evidence type="ECO:0000313" key="6">
    <source>
        <dbReference type="Proteomes" id="UP000281771"/>
    </source>
</evidence>
<dbReference type="Proteomes" id="UP000281771">
    <property type="component" value="Unassembled WGS sequence"/>
</dbReference>
<dbReference type="Pfam" id="PF01230">
    <property type="entry name" value="HIT"/>
    <property type="match status" value="1"/>
</dbReference>
<dbReference type="EMBL" id="RQZA01000012">
    <property type="protein sequence ID" value="RRD29817.1"/>
    <property type="molecule type" value="Genomic_DNA"/>
</dbReference>
<gene>
    <name evidence="5" type="ORF">EII38_09220</name>
</gene>
<name>A0A3P1V817_9STRE</name>
<dbReference type="PANTHER" id="PTHR46648">
    <property type="entry name" value="HIT FAMILY PROTEIN 1"/>
    <property type="match status" value="1"/>
</dbReference>
<dbReference type="GO" id="GO:0003824">
    <property type="term" value="F:catalytic activity"/>
    <property type="evidence" value="ECO:0007669"/>
    <property type="project" value="InterPro"/>
</dbReference>
<reference evidence="5 6" key="1">
    <citation type="submission" date="2018-11" db="EMBL/GenBank/DDBJ databases">
        <title>Genomes From Bacteria Associated with the Canine Oral Cavity: a Test Case for Automated Genome-Based Taxonomic Assignment.</title>
        <authorList>
            <person name="Coil D.A."/>
            <person name="Jospin G."/>
            <person name="Darling A.E."/>
            <person name="Wallis C."/>
            <person name="Davis I.J."/>
            <person name="Harris S."/>
            <person name="Eisen J.A."/>
            <person name="Holcombe L.J."/>
            <person name="O'Flynn C."/>
        </authorList>
    </citation>
    <scope>NUCLEOTIDE SEQUENCE [LARGE SCALE GENOMIC DNA]</scope>
    <source>
        <strain evidence="5 6">OH4621_COT-116</strain>
    </source>
</reference>
<dbReference type="InterPro" id="IPR011146">
    <property type="entry name" value="HIT-like"/>
</dbReference>
<protein>
    <submittedName>
        <fullName evidence="5">HIT family protein</fullName>
    </submittedName>
</protein>
<dbReference type="AlphaFoldDB" id="A0A3P1V817"/>
<dbReference type="PROSITE" id="PS51084">
    <property type="entry name" value="HIT_2"/>
    <property type="match status" value="1"/>
</dbReference>
<evidence type="ECO:0000256" key="3">
    <source>
        <dbReference type="PROSITE-ProRule" id="PRU00464"/>
    </source>
</evidence>
<accession>A0A3P1V817</accession>
<dbReference type="GO" id="GO:0009117">
    <property type="term" value="P:nucleotide metabolic process"/>
    <property type="evidence" value="ECO:0007669"/>
    <property type="project" value="TreeGrafter"/>
</dbReference>
<feature type="short sequence motif" description="Histidine triad motif" evidence="2 3">
    <location>
        <begin position="93"/>
        <end position="97"/>
    </location>
</feature>
<dbReference type="RefSeq" id="WP_018166146.1">
    <property type="nucleotide sequence ID" value="NZ_RQZA01000012.1"/>
</dbReference>
<dbReference type="InterPro" id="IPR001310">
    <property type="entry name" value="Histidine_triad_HIT"/>
</dbReference>
<feature type="active site" description="Tele-AMP-histidine intermediate" evidence="1">
    <location>
        <position position="95"/>
    </location>
</feature>
<sequence length="129" mass="15002">MKNCIFCKEITDSHILYQTPHFKLVFDIDPIQTGHLLLISNVHYGSITELPISALHDLIETQAYLVQLLETQLPIDGVTVASNDNYLMDDKTHFHIHLIPRRKEDGFWDTINIEQLSFSLEPFLEKLKR</sequence>
<dbReference type="SUPFAM" id="SSF54197">
    <property type="entry name" value="HIT-like"/>
    <property type="match status" value="1"/>
</dbReference>
<feature type="domain" description="HIT" evidence="4">
    <location>
        <begin position="2"/>
        <end position="108"/>
    </location>
</feature>
<dbReference type="InterPro" id="IPR036265">
    <property type="entry name" value="HIT-like_sf"/>
</dbReference>
<evidence type="ECO:0000256" key="2">
    <source>
        <dbReference type="PIRSR" id="PIRSR601310-3"/>
    </source>
</evidence>
<comment type="caution">
    <text evidence="5">The sequence shown here is derived from an EMBL/GenBank/DDBJ whole genome shotgun (WGS) entry which is preliminary data.</text>
</comment>
<proteinExistence type="predicted"/>
<organism evidence="5 6">
    <name type="scientific">Streptococcus minor</name>
    <dbReference type="NCBI Taxonomy" id="229549"/>
    <lineage>
        <taxon>Bacteria</taxon>
        <taxon>Bacillati</taxon>
        <taxon>Bacillota</taxon>
        <taxon>Bacilli</taxon>
        <taxon>Lactobacillales</taxon>
        <taxon>Streptococcaceae</taxon>
        <taxon>Streptococcus</taxon>
    </lineage>
</organism>
<keyword evidence="6" id="KW-1185">Reference proteome</keyword>
<evidence type="ECO:0000313" key="5">
    <source>
        <dbReference type="EMBL" id="RRD29817.1"/>
    </source>
</evidence>